<gene>
    <name evidence="3" type="ORF">A3J05_03725</name>
</gene>
<keyword evidence="1" id="KW-0175">Coiled coil</keyword>
<dbReference type="EMBL" id="MFFF01000019">
    <property type="protein sequence ID" value="OGE99423.1"/>
    <property type="molecule type" value="Genomic_DNA"/>
</dbReference>
<evidence type="ECO:0000313" key="4">
    <source>
        <dbReference type="Proteomes" id="UP000177235"/>
    </source>
</evidence>
<protein>
    <recommendedName>
        <fullName evidence="5">Cell division protein FtsL</fullName>
    </recommendedName>
</protein>
<name>A0A1F5QB47_9BACT</name>
<keyword evidence="2" id="KW-1133">Transmembrane helix</keyword>
<evidence type="ECO:0000256" key="2">
    <source>
        <dbReference type="SAM" id="Phobius"/>
    </source>
</evidence>
<keyword evidence="2" id="KW-0812">Transmembrane</keyword>
<feature type="coiled-coil region" evidence="1">
    <location>
        <begin position="64"/>
        <end position="91"/>
    </location>
</feature>
<proteinExistence type="predicted"/>
<evidence type="ECO:0000313" key="3">
    <source>
        <dbReference type="EMBL" id="OGE99423.1"/>
    </source>
</evidence>
<dbReference type="AlphaFoldDB" id="A0A1F5QB47"/>
<sequence length="121" mass="13479">MTRYFALALNTGSLAAKTKPAASSRPKFSWRPKNLRSAILSALFVLGVAYLIQVNSISTKGYEIKQLEQKLVEVREQNERLELEARSLKAIETIQAQAQALNLVPSQGVNYFSGNGYAFER</sequence>
<dbReference type="Proteomes" id="UP000177235">
    <property type="component" value="Unassembled WGS sequence"/>
</dbReference>
<organism evidence="3 4">
    <name type="scientific">Candidatus Doudnabacteria bacterium RIFCSPLOWO2_02_FULL_48_13</name>
    <dbReference type="NCBI Taxonomy" id="1817845"/>
    <lineage>
        <taxon>Bacteria</taxon>
        <taxon>Candidatus Doudnaibacteriota</taxon>
    </lineage>
</organism>
<reference evidence="3 4" key="1">
    <citation type="journal article" date="2016" name="Nat. Commun.">
        <title>Thousands of microbial genomes shed light on interconnected biogeochemical processes in an aquifer system.</title>
        <authorList>
            <person name="Anantharaman K."/>
            <person name="Brown C.T."/>
            <person name="Hug L.A."/>
            <person name="Sharon I."/>
            <person name="Castelle C.J."/>
            <person name="Probst A.J."/>
            <person name="Thomas B.C."/>
            <person name="Singh A."/>
            <person name="Wilkins M.J."/>
            <person name="Karaoz U."/>
            <person name="Brodie E.L."/>
            <person name="Williams K.H."/>
            <person name="Hubbard S.S."/>
            <person name="Banfield J.F."/>
        </authorList>
    </citation>
    <scope>NUCLEOTIDE SEQUENCE [LARGE SCALE GENOMIC DNA]</scope>
</reference>
<keyword evidence="2" id="KW-0472">Membrane</keyword>
<evidence type="ECO:0000256" key="1">
    <source>
        <dbReference type="SAM" id="Coils"/>
    </source>
</evidence>
<accession>A0A1F5QB47</accession>
<comment type="caution">
    <text evidence="3">The sequence shown here is derived from an EMBL/GenBank/DDBJ whole genome shotgun (WGS) entry which is preliminary data.</text>
</comment>
<feature type="transmembrane region" description="Helical" evidence="2">
    <location>
        <begin position="39"/>
        <end position="57"/>
    </location>
</feature>
<evidence type="ECO:0008006" key="5">
    <source>
        <dbReference type="Google" id="ProtNLM"/>
    </source>
</evidence>